<dbReference type="WBParaSite" id="ACRNAN_scaffold2902.g27683.t1">
    <property type="protein sequence ID" value="ACRNAN_scaffold2902.g27683.t1"/>
    <property type="gene ID" value="ACRNAN_scaffold2902.g27683"/>
</dbReference>
<evidence type="ECO:0000313" key="10">
    <source>
        <dbReference type="Proteomes" id="UP000887540"/>
    </source>
</evidence>
<dbReference type="SMART" id="SM00430">
    <property type="entry name" value="HOLI"/>
    <property type="match status" value="1"/>
</dbReference>
<dbReference type="Pfam" id="PF00104">
    <property type="entry name" value="Hormone_recep"/>
    <property type="match status" value="1"/>
</dbReference>
<keyword evidence="6" id="KW-0804">Transcription</keyword>
<dbReference type="AlphaFoldDB" id="A0A914DJ92"/>
<name>A0A914DJ92_9BILA</name>
<evidence type="ECO:0000256" key="7">
    <source>
        <dbReference type="ARBA" id="ARBA00023170"/>
    </source>
</evidence>
<dbReference type="InterPro" id="IPR013088">
    <property type="entry name" value="Znf_NHR/GATA"/>
</dbReference>
<dbReference type="Gene3D" id="1.10.565.10">
    <property type="entry name" value="Retinoid X Receptor"/>
    <property type="match status" value="1"/>
</dbReference>
<keyword evidence="8" id="KW-0539">Nucleus</keyword>
<evidence type="ECO:0000259" key="9">
    <source>
        <dbReference type="PROSITE" id="PS51030"/>
    </source>
</evidence>
<dbReference type="SMART" id="SM00399">
    <property type="entry name" value="ZnF_C4"/>
    <property type="match status" value="1"/>
</dbReference>
<keyword evidence="4" id="KW-0805">Transcription regulation</keyword>
<dbReference type="Pfam" id="PF00105">
    <property type="entry name" value="zf-C4"/>
    <property type="match status" value="1"/>
</dbReference>
<keyword evidence="7" id="KW-0675">Receptor</keyword>
<accession>A0A914DJ92</accession>
<evidence type="ECO:0000256" key="5">
    <source>
        <dbReference type="ARBA" id="ARBA00023125"/>
    </source>
</evidence>
<proteinExistence type="predicted"/>
<reference evidence="11" key="1">
    <citation type="submission" date="2022-11" db="UniProtKB">
        <authorList>
            <consortium name="WormBaseParasite"/>
        </authorList>
    </citation>
    <scope>IDENTIFICATION</scope>
</reference>
<dbReference type="Gene3D" id="3.30.50.10">
    <property type="entry name" value="Erythroid Transcription Factor GATA-1, subunit A"/>
    <property type="match status" value="1"/>
</dbReference>
<dbReference type="InterPro" id="IPR035500">
    <property type="entry name" value="NHR-like_dom_sf"/>
</dbReference>
<evidence type="ECO:0000256" key="3">
    <source>
        <dbReference type="ARBA" id="ARBA00022833"/>
    </source>
</evidence>
<keyword evidence="1" id="KW-0479">Metal-binding</keyword>
<sequence>MSGMQFYKCKKENNCQIKNDLRNTCRACRLQRCFDVGLVCPKSEEYKRQLAATTKKQGSNFYDQDLTISTTTTPSSLMSELSETSSPYPTLDHLLKGIRTFLDSQKSLVLIEKQFQQGPMDDEFILIKKPKYDLLEKGCISLVYSMLNEYFEPFCLLQHEQKIELMKSLLLKFSILTKSYLSAKNFPDSADHRLMTHPGYIIDLNYTEYFFLDKSNPKGIWPCMLEGIKLLYCLKKKFVKQGISEMDISALAYVIYSIESEKLAIHIETVEQVKNSVFKELLTYYVSNFGFDQGAIKYSNLLNLVHNINEVKNWFHECYTAAKIFDPTLLYVWEDCC</sequence>
<keyword evidence="5" id="KW-0238">DNA-binding</keyword>
<dbReference type="SUPFAM" id="SSF48508">
    <property type="entry name" value="Nuclear receptor ligand-binding domain"/>
    <property type="match status" value="1"/>
</dbReference>
<dbReference type="PROSITE" id="PS51030">
    <property type="entry name" value="NUCLEAR_REC_DBD_2"/>
    <property type="match status" value="1"/>
</dbReference>
<feature type="domain" description="Nuclear receptor" evidence="9">
    <location>
        <begin position="1"/>
        <end position="45"/>
    </location>
</feature>
<evidence type="ECO:0000256" key="6">
    <source>
        <dbReference type="ARBA" id="ARBA00023163"/>
    </source>
</evidence>
<dbReference type="PANTHER" id="PTHR46011">
    <property type="entry name" value="NUCLEAR HORMONE RECEPTOR FAMILY MEMBER NHR-86-RELATED"/>
    <property type="match status" value="1"/>
</dbReference>
<evidence type="ECO:0000256" key="4">
    <source>
        <dbReference type="ARBA" id="ARBA00023015"/>
    </source>
</evidence>
<dbReference type="InterPro" id="IPR001628">
    <property type="entry name" value="Znf_hrmn_rcpt"/>
</dbReference>
<evidence type="ECO:0000256" key="2">
    <source>
        <dbReference type="ARBA" id="ARBA00022771"/>
    </source>
</evidence>
<keyword evidence="10" id="KW-1185">Reference proteome</keyword>
<dbReference type="SUPFAM" id="SSF57716">
    <property type="entry name" value="Glucocorticoid receptor-like (DNA-binding domain)"/>
    <property type="match status" value="1"/>
</dbReference>
<dbReference type="Proteomes" id="UP000887540">
    <property type="component" value="Unplaced"/>
</dbReference>
<dbReference type="GO" id="GO:0008270">
    <property type="term" value="F:zinc ion binding"/>
    <property type="evidence" value="ECO:0007669"/>
    <property type="project" value="UniProtKB-KW"/>
</dbReference>
<organism evidence="10 11">
    <name type="scientific">Acrobeloides nanus</name>
    <dbReference type="NCBI Taxonomy" id="290746"/>
    <lineage>
        <taxon>Eukaryota</taxon>
        <taxon>Metazoa</taxon>
        <taxon>Ecdysozoa</taxon>
        <taxon>Nematoda</taxon>
        <taxon>Chromadorea</taxon>
        <taxon>Rhabditida</taxon>
        <taxon>Tylenchina</taxon>
        <taxon>Cephalobomorpha</taxon>
        <taxon>Cephaloboidea</taxon>
        <taxon>Cephalobidae</taxon>
        <taxon>Acrobeloides</taxon>
    </lineage>
</organism>
<protein>
    <submittedName>
        <fullName evidence="11">Nuclear receptor domain-containing protein</fullName>
    </submittedName>
</protein>
<evidence type="ECO:0000256" key="1">
    <source>
        <dbReference type="ARBA" id="ARBA00022723"/>
    </source>
</evidence>
<dbReference type="GO" id="GO:0003700">
    <property type="term" value="F:DNA-binding transcription factor activity"/>
    <property type="evidence" value="ECO:0007669"/>
    <property type="project" value="InterPro"/>
</dbReference>
<dbReference type="GO" id="GO:0043565">
    <property type="term" value="F:sequence-specific DNA binding"/>
    <property type="evidence" value="ECO:0007669"/>
    <property type="project" value="InterPro"/>
</dbReference>
<dbReference type="InterPro" id="IPR000536">
    <property type="entry name" value="Nucl_hrmn_rcpt_lig-bd"/>
</dbReference>
<keyword evidence="3" id="KW-0862">Zinc</keyword>
<keyword evidence="2" id="KW-0863">Zinc-finger</keyword>
<evidence type="ECO:0000313" key="11">
    <source>
        <dbReference type="WBParaSite" id="ACRNAN_scaffold2902.g27683.t1"/>
    </source>
</evidence>
<evidence type="ECO:0000256" key="8">
    <source>
        <dbReference type="ARBA" id="ARBA00023242"/>
    </source>
</evidence>